<keyword evidence="2" id="KW-1185">Reference proteome</keyword>
<dbReference type="InterPro" id="IPR011990">
    <property type="entry name" value="TPR-like_helical_dom_sf"/>
</dbReference>
<gene>
    <name evidence="1" type="ORF">BB561_004935</name>
</gene>
<dbReference type="Proteomes" id="UP000245383">
    <property type="component" value="Unassembled WGS sequence"/>
</dbReference>
<name>A0A2T9YDA4_9FUNG</name>
<evidence type="ECO:0000313" key="1">
    <source>
        <dbReference type="EMBL" id="PVU90312.1"/>
    </source>
</evidence>
<comment type="caution">
    <text evidence="1">The sequence shown here is derived from an EMBL/GenBank/DDBJ whole genome shotgun (WGS) entry which is preliminary data.</text>
</comment>
<dbReference type="AlphaFoldDB" id="A0A2T9YDA4"/>
<dbReference type="Gene3D" id="1.25.40.10">
    <property type="entry name" value="Tetratricopeptide repeat domain"/>
    <property type="match status" value="1"/>
</dbReference>
<sequence>MKALILMQELLKSSANTKVYIRLNIRLNNQSQYHSIFHHRERGYSIEAKKSRSTFQKNLKKYSLQLKNDSYKLCEYVYTKPQITHSNLNDQENFYNFSEIKDFYMNPQNYTFAQLVDEYIQNANSILETIDNINTKIFQKSGTTFSQNIKSISNHKNDLKTLTDFILGKTNITEDQLFLILFRIKNQKIISDLSSYSIYALQDQLIYSLKRKEVESRKKLIIIISNFLTLNILESKYYFTSTKGYNKMIGILSLLDHLELALNLKNALRIGIFGSKLTANTETYESILYYSKFSKIEHYNNPSIFGKFFLENFDIRLSRQTKLPDPSLVIDSTRFSWVYLLFSEIVNRNIELSSSLEILLIGAACRNQDFILLHTLLQKTQGSIFFDSNSTKFFNYIKYLKKNSDFFKVLRFQNKIWNMLNIYSRIRLNLIKMETSRIQKISYKQQDMRTIDELSYIHEQVKLWNSKFSDFKIKKLITNDDFQYSAKKSYNARLTQYDPSVNYYNFTENLQNRYNFRLYNRILLRHTYYESYWDSFTYYVMSLIKNRKWKRAFVVFVEFRYKLHKPPSIKLYYTLIKSLAYRKEIFLANELVLMMKSDQVEMTKYVFESLVIGCMESNKKKIVASSVHRIETQLNRSHSIYFNGSIITKRFLEYIKWNTYQNSNIDQFILKNQPNNINRTDLTFTNLDSINFATTDSDNKYNTDQPFETSIHNVNLADKRDLNINQKSQSKKFYKLQDLLTEKNSFDWDDRSIFFPNNAIYFYIEIKKLRDISRSRNNVISSFSLNTVNSIVCAIATASDQNIISLSKVIDTKILSLAKNYSLAKSNVFILRHLAVIELYYSEIDYNLKNSCLLNNRKLFLESREFNNLFILPALSLNTLELYEEFEDISKAALKFGIVL</sequence>
<accession>A0A2T9YDA4</accession>
<organism evidence="1 2">
    <name type="scientific">Smittium simulii</name>
    <dbReference type="NCBI Taxonomy" id="133385"/>
    <lineage>
        <taxon>Eukaryota</taxon>
        <taxon>Fungi</taxon>
        <taxon>Fungi incertae sedis</taxon>
        <taxon>Zoopagomycota</taxon>
        <taxon>Kickxellomycotina</taxon>
        <taxon>Harpellomycetes</taxon>
        <taxon>Harpellales</taxon>
        <taxon>Legeriomycetaceae</taxon>
        <taxon>Smittium</taxon>
    </lineage>
</organism>
<dbReference type="EMBL" id="MBFR01000265">
    <property type="protein sequence ID" value="PVU90312.1"/>
    <property type="molecule type" value="Genomic_DNA"/>
</dbReference>
<reference evidence="1 2" key="1">
    <citation type="journal article" date="2018" name="MBio">
        <title>Comparative Genomics Reveals the Core Gene Toolbox for the Fungus-Insect Symbiosis.</title>
        <authorList>
            <person name="Wang Y."/>
            <person name="Stata M."/>
            <person name="Wang W."/>
            <person name="Stajich J.E."/>
            <person name="White M.M."/>
            <person name="Moncalvo J.M."/>
        </authorList>
    </citation>
    <scope>NUCLEOTIDE SEQUENCE [LARGE SCALE GENOMIC DNA]</scope>
    <source>
        <strain evidence="1 2">SWE-8-4</strain>
    </source>
</reference>
<evidence type="ECO:0000313" key="2">
    <source>
        <dbReference type="Proteomes" id="UP000245383"/>
    </source>
</evidence>
<protein>
    <submittedName>
        <fullName evidence="1">Uncharacterized protein</fullName>
    </submittedName>
</protein>
<proteinExistence type="predicted"/>